<evidence type="ECO:0000256" key="10">
    <source>
        <dbReference type="ARBA" id="ARBA00023154"/>
    </source>
</evidence>
<evidence type="ECO:0000256" key="9">
    <source>
        <dbReference type="ARBA" id="ARBA00022840"/>
    </source>
</evidence>
<dbReference type="GO" id="GO:0009090">
    <property type="term" value="P:homoserine biosynthetic process"/>
    <property type="evidence" value="ECO:0007669"/>
    <property type="project" value="TreeGrafter"/>
</dbReference>
<dbReference type="PROSITE" id="PS00324">
    <property type="entry name" value="ASPARTOKINASE"/>
    <property type="match status" value="1"/>
</dbReference>
<organism evidence="14">
    <name type="scientific">Paulinella longichromatophora</name>
    <dbReference type="NCBI Taxonomy" id="1708747"/>
    <lineage>
        <taxon>Eukaryota</taxon>
        <taxon>Sar</taxon>
        <taxon>Rhizaria</taxon>
        <taxon>Cercozoa</taxon>
        <taxon>Imbricatea</taxon>
        <taxon>Silicofilosea</taxon>
        <taxon>Euglyphida</taxon>
        <taxon>Paulinellidae</taxon>
        <taxon>Paulinella</taxon>
    </lineage>
</organism>
<protein>
    <recommendedName>
        <fullName evidence="4">aspartate kinase</fullName>
        <ecNumber evidence="4">2.7.2.4</ecNumber>
    </recommendedName>
</protein>
<dbReference type="SUPFAM" id="SSF55021">
    <property type="entry name" value="ACT-like"/>
    <property type="match status" value="4"/>
</dbReference>
<dbReference type="InterPro" id="IPR036393">
    <property type="entry name" value="AceGlu_kinase-like_sf"/>
</dbReference>
<name>A0A2H4ZPJ0_9EUKA</name>
<dbReference type="InterPro" id="IPR018042">
    <property type="entry name" value="Aspartate_kinase_CS"/>
</dbReference>
<dbReference type="GO" id="GO:0004072">
    <property type="term" value="F:aspartate kinase activity"/>
    <property type="evidence" value="ECO:0007669"/>
    <property type="project" value="UniProtKB-EC"/>
</dbReference>
<dbReference type="NCBIfam" id="NF005155">
    <property type="entry name" value="PRK06635.1-4"/>
    <property type="match status" value="1"/>
</dbReference>
<dbReference type="InterPro" id="IPR041740">
    <property type="entry name" value="AKii-LysC-BS"/>
</dbReference>
<dbReference type="EMBL" id="MG264610">
    <property type="protein sequence ID" value="AUG32433.1"/>
    <property type="molecule type" value="Genomic_DNA"/>
</dbReference>
<dbReference type="Gene3D" id="3.40.1160.10">
    <property type="entry name" value="Acetylglutamate kinase-like"/>
    <property type="match status" value="1"/>
</dbReference>
<dbReference type="PROSITE" id="PS51671">
    <property type="entry name" value="ACT"/>
    <property type="match status" value="1"/>
</dbReference>
<feature type="domain" description="ACT" evidence="13">
    <location>
        <begin position="275"/>
        <end position="353"/>
    </location>
</feature>
<evidence type="ECO:0000259" key="13">
    <source>
        <dbReference type="PROSITE" id="PS51671"/>
    </source>
</evidence>
<keyword evidence="7" id="KW-0547">Nucleotide-binding</keyword>
<comment type="similarity">
    <text evidence="3">Belongs to the aspartokinase family.</text>
</comment>
<dbReference type="EC" id="2.7.2.4" evidence="4"/>
<dbReference type="GO" id="GO:0009089">
    <property type="term" value="P:lysine biosynthetic process via diaminopimelate"/>
    <property type="evidence" value="ECO:0007669"/>
    <property type="project" value="UniProtKB-UniPathway"/>
</dbReference>
<dbReference type="PANTHER" id="PTHR21499:SF3">
    <property type="entry name" value="ASPARTOKINASE"/>
    <property type="match status" value="1"/>
</dbReference>
<dbReference type="CDD" id="cd04923">
    <property type="entry name" value="ACT_AK-LysC-DapG-like_2"/>
    <property type="match status" value="1"/>
</dbReference>
<evidence type="ECO:0000256" key="11">
    <source>
        <dbReference type="ARBA" id="ARBA00047872"/>
    </source>
</evidence>
<keyword evidence="8 14" id="KW-0418">Kinase</keyword>
<evidence type="ECO:0000256" key="1">
    <source>
        <dbReference type="ARBA" id="ARBA00004986"/>
    </source>
</evidence>
<keyword evidence="10" id="KW-0457">Lysine biosynthesis</keyword>
<comment type="pathway">
    <text evidence="2 12">Amino-acid biosynthesis; L-threonine biosynthesis; L-threonine from L-aspartate: step 1/5.</text>
</comment>
<comment type="pathway">
    <text evidence="1 12">Amino-acid biosynthesis; L-methionine biosynthesis via de novo pathway; L-homoserine from L-aspartate: step 1/3.</text>
</comment>
<dbReference type="InterPro" id="IPR001048">
    <property type="entry name" value="Asp/Glu/Uridylate_kinase"/>
</dbReference>
<dbReference type="InterPro" id="IPR001341">
    <property type="entry name" value="Asp_kinase"/>
</dbReference>
<reference evidence="14" key="1">
    <citation type="submission" date="2017-10" db="EMBL/GenBank/DDBJ databases">
        <title>Paulinella longichromatophora chromatophore genome.</title>
        <authorList>
            <person name="Lhee D."/>
            <person name="Yoon H.S."/>
        </authorList>
    </citation>
    <scope>NUCLEOTIDE SEQUENCE</scope>
</reference>
<evidence type="ECO:0000256" key="3">
    <source>
        <dbReference type="ARBA" id="ARBA00010122"/>
    </source>
</evidence>
<dbReference type="Pfam" id="PF22468">
    <property type="entry name" value="ACT_9"/>
    <property type="match status" value="3"/>
</dbReference>
<dbReference type="InterPro" id="IPR002912">
    <property type="entry name" value="ACT_dom"/>
</dbReference>
<sequence length="593" mass="63432">MALLVQKFGGTSVGNLERINAIAKRIAIRHEEGNSLVIVVSAMGGTTDELMNMAYRIHPNPPSREIDMLLATGEQVSIALLSIALNKLGIAAVSMTGAQVGIITEATHGQARILKVHTERISKYLEQDYVVIVAGFQGTSRNANGFPEITTLGRGGSDTSAVAIAAALNADACEIYTDVIGILTTDPRTVETAQLIQTISCDEMLELASLGAAVLHPRAVEIARNYGVLLSVRSSWTLSPGTLLIGGSYKQINEEGLELGKSVYNAELIENQAAIRIYYLPDIPGITATLFEGLAKANLNVDLISQTGNPNSTISISFTLGNQQLKEAYTVCRRILNALRANEAIIIAEGEMAKLSISGVGIMSRHGILALLLEALAGKNIKLTIIATSEVKVSCLINEKDGSKSLKAVLQAFGITECQLSYSQLSSNLTIAKVRGVALDMNQVQISVRNIPDSSEIAAAICRGLADAFIRISAMVQSENLNEASNLSSRDITFILHKNDQSQVKDILSRLLYRWPEIKFEDGPTLARVSAVGGGIKGTLSIAAQMFRSLSIAGINIQMITTSEIRTSCMVHEVDGPDALQSVHSCFELGKTV</sequence>
<evidence type="ECO:0000256" key="5">
    <source>
        <dbReference type="ARBA" id="ARBA00022605"/>
    </source>
</evidence>
<dbReference type="CDD" id="cd04261">
    <property type="entry name" value="AAK_AKii-LysC-BS"/>
    <property type="match status" value="1"/>
</dbReference>
<proteinExistence type="inferred from homology"/>
<evidence type="ECO:0000256" key="2">
    <source>
        <dbReference type="ARBA" id="ARBA00005139"/>
    </source>
</evidence>
<dbReference type="InterPro" id="IPR054352">
    <property type="entry name" value="ACT_Aspartokinase"/>
</dbReference>
<dbReference type="Gene3D" id="3.30.2130.10">
    <property type="entry name" value="VC0802-like"/>
    <property type="match status" value="2"/>
</dbReference>
<keyword evidence="5 12" id="KW-0028">Amino-acid biosynthesis</keyword>
<evidence type="ECO:0000256" key="8">
    <source>
        <dbReference type="ARBA" id="ARBA00022777"/>
    </source>
</evidence>
<dbReference type="NCBIfam" id="NF005154">
    <property type="entry name" value="PRK06635.1-2"/>
    <property type="match status" value="1"/>
</dbReference>
<dbReference type="CDD" id="cd04913">
    <property type="entry name" value="ACT_AKii-LysC-BS-like_1"/>
    <property type="match status" value="1"/>
</dbReference>
<comment type="catalytic activity">
    <reaction evidence="11">
        <text>L-aspartate + ATP = 4-phospho-L-aspartate + ADP</text>
        <dbReference type="Rhea" id="RHEA:23776"/>
        <dbReference type="ChEBI" id="CHEBI:29991"/>
        <dbReference type="ChEBI" id="CHEBI:30616"/>
        <dbReference type="ChEBI" id="CHEBI:57535"/>
        <dbReference type="ChEBI" id="CHEBI:456216"/>
        <dbReference type="EC" id="2.7.2.4"/>
    </reaction>
</comment>
<keyword evidence="14" id="KW-0934">Plastid</keyword>
<evidence type="ECO:0000256" key="7">
    <source>
        <dbReference type="ARBA" id="ARBA00022741"/>
    </source>
</evidence>
<keyword evidence="6" id="KW-0808">Transferase</keyword>
<dbReference type="GO" id="GO:0009088">
    <property type="term" value="P:threonine biosynthetic process"/>
    <property type="evidence" value="ECO:0007669"/>
    <property type="project" value="UniProtKB-UniPathway"/>
</dbReference>
<comment type="pathway">
    <text evidence="12">Amino-acid biosynthesis; L-lysine biosynthesis via DAP pathway; (S)-tetrahydrodipicolinate from L-aspartate: step 1/4.</text>
</comment>
<evidence type="ECO:0000313" key="14">
    <source>
        <dbReference type="EMBL" id="AUG32433.1"/>
    </source>
</evidence>
<dbReference type="AlphaFoldDB" id="A0A2H4ZPJ0"/>
<dbReference type="FunFam" id="3.40.1160.10:FF:000002">
    <property type="entry name" value="Aspartokinase"/>
    <property type="match status" value="1"/>
</dbReference>
<dbReference type="SUPFAM" id="SSF53633">
    <property type="entry name" value="Carbamate kinase-like"/>
    <property type="match status" value="1"/>
</dbReference>
<dbReference type="PANTHER" id="PTHR21499">
    <property type="entry name" value="ASPARTATE KINASE"/>
    <property type="match status" value="1"/>
</dbReference>
<geneLocation type="plastid" evidence="14"/>
<keyword evidence="9" id="KW-0067">ATP-binding</keyword>
<dbReference type="GO" id="GO:0005829">
    <property type="term" value="C:cytosol"/>
    <property type="evidence" value="ECO:0007669"/>
    <property type="project" value="TreeGrafter"/>
</dbReference>
<dbReference type="NCBIfam" id="TIGR00657">
    <property type="entry name" value="asp_kinases"/>
    <property type="match status" value="1"/>
</dbReference>
<dbReference type="UniPathway" id="UPA00050">
    <property type="reaction ID" value="UER00461"/>
</dbReference>
<evidence type="ECO:0000256" key="12">
    <source>
        <dbReference type="RuleBase" id="RU004249"/>
    </source>
</evidence>
<gene>
    <name evidence="14" type="primary">lysC</name>
    <name evidence="14" type="ORF">PLO_438</name>
</gene>
<dbReference type="UniPathway" id="UPA00034">
    <property type="reaction ID" value="UER00015"/>
</dbReference>
<accession>A0A2H4ZPJ0</accession>
<dbReference type="UniPathway" id="UPA00051">
    <property type="reaction ID" value="UER00462"/>
</dbReference>
<dbReference type="NCBIfam" id="NF005656">
    <property type="entry name" value="PRK07431.1"/>
    <property type="match status" value="1"/>
</dbReference>
<evidence type="ECO:0000256" key="4">
    <source>
        <dbReference type="ARBA" id="ARBA00013059"/>
    </source>
</evidence>
<evidence type="ECO:0000256" key="6">
    <source>
        <dbReference type="ARBA" id="ARBA00022679"/>
    </source>
</evidence>
<dbReference type="GO" id="GO:0005524">
    <property type="term" value="F:ATP binding"/>
    <property type="evidence" value="ECO:0007669"/>
    <property type="project" value="UniProtKB-KW"/>
</dbReference>
<dbReference type="InterPro" id="IPR045865">
    <property type="entry name" value="ACT-like_dom_sf"/>
</dbReference>
<dbReference type="Pfam" id="PF00696">
    <property type="entry name" value="AA_kinase"/>
    <property type="match status" value="1"/>
</dbReference>